<accession>K3X304</accession>
<name>K3X304_GLOUD</name>
<proteinExistence type="predicted"/>
<dbReference type="HOGENOM" id="CLU_2730094_0_0_1"/>
<keyword evidence="2" id="KW-1185">Reference proteome</keyword>
<dbReference type="EnsemblProtists" id="PYU1_T011603">
    <property type="protein sequence ID" value="PYU1_T011603"/>
    <property type="gene ID" value="PYU1_G011577"/>
</dbReference>
<dbReference type="Proteomes" id="UP000019132">
    <property type="component" value="Unassembled WGS sequence"/>
</dbReference>
<evidence type="ECO:0000313" key="1">
    <source>
        <dbReference type="EnsemblProtists" id="PYU1_T011603"/>
    </source>
</evidence>
<reference evidence="2" key="2">
    <citation type="submission" date="2010-04" db="EMBL/GenBank/DDBJ databases">
        <authorList>
            <person name="Buell R."/>
            <person name="Hamilton J."/>
            <person name="Hostetler J."/>
        </authorList>
    </citation>
    <scope>NUCLEOTIDE SEQUENCE [LARGE SCALE GENOMIC DNA]</scope>
    <source>
        <strain evidence="2">DAOM:BR144</strain>
    </source>
</reference>
<dbReference type="EMBL" id="GL376611">
    <property type="status" value="NOT_ANNOTATED_CDS"/>
    <property type="molecule type" value="Genomic_DNA"/>
</dbReference>
<reference evidence="1" key="3">
    <citation type="submission" date="2015-02" db="UniProtKB">
        <authorList>
            <consortium name="EnsemblProtists"/>
        </authorList>
    </citation>
    <scope>IDENTIFICATION</scope>
    <source>
        <strain evidence="1">DAOM BR144</strain>
    </source>
</reference>
<protein>
    <submittedName>
        <fullName evidence="1">Uncharacterized protein</fullName>
    </submittedName>
</protein>
<evidence type="ECO:0000313" key="2">
    <source>
        <dbReference type="Proteomes" id="UP000019132"/>
    </source>
</evidence>
<dbReference type="AlphaFoldDB" id="K3X304"/>
<reference evidence="2" key="1">
    <citation type="journal article" date="2010" name="Genome Biol.">
        <title>Genome sequence of the necrotrophic plant pathogen Pythium ultimum reveals original pathogenicity mechanisms and effector repertoire.</title>
        <authorList>
            <person name="Levesque C.A."/>
            <person name="Brouwer H."/>
            <person name="Cano L."/>
            <person name="Hamilton J.P."/>
            <person name="Holt C."/>
            <person name="Huitema E."/>
            <person name="Raffaele S."/>
            <person name="Robideau G.P."/>
            <person name="Thines M."/>
            <person name="Win J."/>
            <person name="Zerillo M.M."/>
            <person name="Beakes G.W."/>
            <person name="Boore J.L."/>
            <person name="Busam D."/>
            <person name="Dumas B."/>
            <person name="Ferriera S."/>
            <person name="Fuerstenberg S.I."/>
            <person name="Gachon C.M."/>
            <person name="Gaulin E."/>
            <person name="Govers F."/>
            <person name="Grenville-Briggs L."/>
            <person name="Horner N."/>
            <person name="Hostetler J."/>
            <person name="Jiang R.H."/>
            <person name="Johnson J."/>
            <person name="Krajaejun T."/>
            <person name="Lin H."/>
            <person name="Meijer H.J."/>
            <person name="Moore B."/>
            <person name="Morris P."/>
            <person name="Phuntmart V."/>
            <person name="Puiu D."/>
            <person name="Shetty J."/>
            <person name="Stajich J.E."/>
            <person name="Tripathy S."/>
            <person name="Wawra S."/>
            <person name="van West P."/>
            <person name="Whitty B.R."/>
            <person name="Coutinho P.M."/>
            <person name="Henrissat B."/>
            <person name="Martin F."/>
            <person name="Thomas P.D."/>
            <person name="Tyler B.M."/>
            <person name="De Vries R.P."/>
            <person name="Kamoun S."/>
            <person name="Yandell M."/>
            <person name="Tisserat N."/>
            <person name="Buell C.R."/>
        </authorList>
    </citation>
    <scope>NUCLEOTIDE SEQUENCE</scope>
    <source>
        <strain evidence="2">DAOM:BR144</strain>
    </source>
</reference>
<dbReference type="InParanoid" id="K3X304"/>
<dbReference type="VEuPathDB" id="FungiDB:PYU1_G011577"/>
<organism evidence="1 2">
    <name type="scientific">Globisporangium ultimum (strain ATCC 200006 / CBS 805.95 / DAOM BR144)</name>
    <name type="common">Pythium ultimum</name>
    <dbReference type="NCBI Taxonomy" id="431595"/>
    <lineage>
        <taxon>Eukaryota</taxon>
        <taxon>Sar</taxon>
        <taxon>Stramenopiles</taxon>
        <taxon>Oomycota</taxon>
        <taxon>Peronosporomycetes</taxon>
        <taxon>Pythiales</taxon>
        <taxon>Pythiaceae</taxon>
        <taxon>Globisporangium</taxon>
    </lineage>
</organism>
<sequence>MFALIMCLKGTQMLESLLFCEVRDTPQSQHLLNCDRFSTAQVTSTPKPTPAPASLVEGQKCNIFVSQGDAAV</sequence>